<dbReference type="GeneID" id="24095089"/>
<feature type="transmembrane region" description="Helical" evidence="2">
    <location>
        <begin position="186"/>
        <end position="211"/>
    </location>
</feature>
<organism evidence="3 4">
    <name type="scientific">Fibroporia radiculosa</name>
    <dbReference type="NCBI Taxonomy" id="599839"/>
    <lineage>
        <taxon>Eukaryota</taxon>
        <taxon>Fungi</taxon>
        <taxon>Dikarya</taxon>
        <taxon>Basidiomycota</taxon>
        <taxon>Agaricomycotina</taxon>
        <taxon>Agaricomycetes</taxon>
        <taxon>Polyporales</taxon>
        <taxon>Fibroporiaceae</taxon>
        <taxon>Fibroporia</taxon>
    </lineage>
</organism>
<feature type="compositionally biased region" description="Polar residues" evidence="1">
    <location>
        <begin position="693"/>
        <end position="702"/>
    </location>
</feature>
<feature type="compositionally biased region" description="Pro residues" evidence="1">
    <location>
        <begin position="317"/>
        <end position="326"/>
    </location>
</feature>
<dbReference type="InParanoid" id="J4G1E8"/>
<feature type="region of interest" description="Disordered" evidence="1">
    <location>
        <begin position="276"/>
        <end position="297"/>
    </location>
</feature>
<evidence type="ECO:0000313" key="3">
    <source>
        <dbReference type="EMBL" id="CCM00178.1"/>
    </source>
</evidence>
<evidence type="ECO:0000313" key="4">
    <source>
        <dbReference type="Proteomes" id="UP000006352"/>
    </source>
</evidence>
<dbReference type="RefSeq" id="XP_012179461.1">
    <property type="nucleotide sequence ID" value="XM_012324071.1"/>
</dbReference>
<dbReference type="STRING" id="599839.J4G1E8"/>
<feature type="region of interest" description="Disordered" evidence="1">
    <location>
        <begin position="591"/>
        <end position="634"/>
    </location>
</feature>
<feature type="region of interest" description="Disordered" evidence="1">
    <location>
        <begin position="315"/>
        <end position="363"/>
    </location>
</feature>
<dbReference type="HOGENOM" id="CLU_008677_0_0_1"/>
<dbReference type="AlphaFoldDB" id="J4G1E8"/>
<name>J4G1E8_9APHY</name>
<feature type="region of interest" description="Disordered" evidence="1">
    <location>
        <begin position="688"/>
        <end position="735"/>
    </location>
</feature>
<feature type="compositionally biased region" description="Pro residues" evidence="1">
    <location>
        <begin position="720"/>
        <end position="734"/>
    </location>
</feature>
<proteinExistence type="predicted"/>
<keyword evidence="2" id="KW-0812">Transmembrane</keyword>
<evidence type="ECO:0000256" key="1">
    <source>
        <dbReference type="SAM" id="MobiDB-lite"/>
    </source>
</evidence>
<feature type="compositionally biased region" description="Polar residues" evidence="1">
    <location>
        <begin position="354"/>
        <end position="363"/>
    </location>
</feature>
<feature type="region of interest" description="Disordered" evidence="1">
    <location>
        <begin position="839"/>
        <end position="868"/>
    </location>
</feature>
<feature type="transmembrane region" description="Helical" evidence="2">
    <location>
        <begin position="117"/>
        <end position="141"/>
    </location>
</feature>
<feature type="transmembrane region" description="Helical" evidence="2">
    <location>
        <begin position="6"/>
        <end position="30"/>
    </location>
</feature>
<protein>
    <submittedName>
        <fullName evidence="3">Uncharacterized protein</fullName>
    </submittedName>
</protein>
<evidence type="ECO:0000256" key="2">
    <source>
        <dbReference type="SAM" id="Phobius"/>
    </source>
</evidence>
<feature type="region of interest" description="Disordered" evidence="1">
    <location>
        <begin position="1092"/>
        <end position="1173"/>
    </location>
</feature>
<feature type="compositionally biased region" description="Polar residues" evidence="1">
    <location>
        <begin position="1149"/>
        <end position="1158"/>
    </location>
</feature>
<feature type="transmembrane region" description="Helical" evidence="2">
    <location>
        <begin position="153"/>
        <end position="174"/>
    </location>
</feature>
<sequence length="1208" mass="130599">MIPLVPALALAFVSFISSVFVVLRIIVPILPPHPLSRRVRPVSTSFLFFPVKVELTGRVQSEFGLPNFRSLSPAEKSHVWLASCDVLALALFIWQVVSEYLSNSVDYDATRDPSSAVRLWLALTLRQTCLFIVATITLVHVRMGRTVALGKTHWMLWAPTLLLVVTSTALAGVLSATGLPSFFMGLFAYTTILAIGSSMAFVGLIITLVIIKRNLAALDEAQDSWPPAKEIGEKPRPSFATEDIDVLKDGSSWITSHASSRRTSISAFSFSTHHSAKPSNGSVRMAQNPAMASQPSIPHKSSFWFNPAMSCTGHESPIPPVPPLPSPYRSSSPTSDKLHDDPDPFRREPRDRMGSQSSWLTEPSTYQPTLSAWSFPRTCPGSPPPSATTPDLLLPSTTAAQSVPAMASAQVLGGYGYDAEGNPGSLASKHSSDLDVSIFRTIGWLITIWVPLVLSLPYVFMVTLHAPLASSAASITLIVSMTLSSPLLALHVILRSPFPIPTQLFESYHEPPSAVMRAPSPMSAAPSFKFSHEYKRSGSITVVEGRRSGDVWVSNGDAIDGRSKISRALGLLQPVPRLAVLPVEDIQEAPLTPPLPMQSMPNTPVRVPDTPQSENSAELGKHGRPRKESKASSYYSGGSEALASQIMIAQKHYSTLAMTLVVPPSPEHRASLDAIAADAGAIDVAATGVDSAPNETTRPSQHLRSRSISSIQSRSDPRFPMSPPPLSPLPPTPPSVKELRERQARMIVHRKSQSHSSSLLDYSFRPVDDDNIAEIDALSAGVLPILVPGLTVGSDMRVREWNWESPVSIGSRNSKMGLSSLWTRNSRIVPAELGGLSSEFSSPEMHSTPPLRKVAKPRERKTSAHKRHHFSLPSLSLGKEGIHALSTWRNDITRAVDARLGPYSAATTSEVGRRNTVYGGELVANIGTHLNVVSEEEELLRPISPPVACASSPRPASTSTFGPTLLAAVDAADGMSTARNSLATLITALDQELRMPPQFAASEVTLFDFEDTQGPQAESTPHESKQRSRPTSQNVPSVPQLPLGSKRGSRSSITYIKSDENTPPVSKPATISPKAISEWSSRAVRPLAPKIRAKADKAKAAKQASASPRDSSNSGLRPLSLLQDRDANTDGVSETRGLSLKKKQKNMNDENANPTVQSKAKGLRPLKLARNDTTKERAVLRKIETLPDVVVRPPSESHRNDLGLSFRS</sequence>
<dbReference type="EMBL" id="HE796970">
    <property type="protein sequence ID" value="CCM00178.1"/>
    <property type="molecule type" value="Genomic_DNA"/>
</dbReference>
<gene>
    <name evidence="3" type="ORF">FIBRA_02206</name>
</gene>
<keyword evidence="2" id="KW-0472">Membrane</keyword>
<keyword evidence="2" id="KW-1133">Transmembrane helix</keyword>
<feature type="transmembrane region" description="Helical" evidence="2">
    <location>
        <begin position="438"/>
        <end position="460"/>
    </location>
</feature>
<dbReference type="OrthoDB" id="2529242at2759"/>
<feature type="transmembrane region" description="Helical" evidence="2">
    <location>
        <begin position="79"/>
        <end position="97"/>
    </location>
</feature>
<dbReference type="Proteomes" id="UP000006352">
    <property type="component" value="Unassembled WGS sequence"/>
</dbReference>
<feature type="region of interest" description="Disordered" evidence="1">
    <location>
        <begin position="1012"/>
        <end position="1049"/>
    </location>
</feature>
<keyword evidence="4" id="KW-1185">Reference proteome</keyword>
<reference evidence="3 4" key="1">
    <citation type="journal article" date="2012" name="Appl. Environ. Microbiol.">
        <title>Short-read sequencing for genomic analysis of the brown rot fungus Fibroporia radiculosa.</title>
        <authorList>
            <person name="Tang J.D."/>
            <person name="Perkins A.D."/>
            <person name="Sonstegard T.S."/>
            <person name="Schroeder S.G."/>
            <person name="Burgess S.C."/>
            <person name="Diehl S.V."/>
        </authorList>
    </citation>
    <scope>NUCLEOTIDE SEQUENCE [LARGE SCALE GENOMIC DNA]</scope>
    <source>
        <strain evidence="3 4">TFFH 294</strain>
    </source>
</reference>
<accession>J4G1E8</accession>
<feature type="compositionally biased region" description="Basic and acidic residues" evidence="1">
    <location>
        <begin position="336"/>
        <end position="353"/>
    </location>
</feature>